<accession>A0A2R5FZ64</accession>
<dbReference type="AlphaFoldDB" id="A0A2R5FZ64"/>
<evidence type="ECO:0000313" key="9">
    <source>
        <dbReference type="Proteomes" id="UP000241890"/>
    </source>
</evidence>
<organism evidence="8 9">
    <name type="scientific">Hondaea fermentalgiana</name>
    <dbReference type="NCBI Taxonomy" id="2315210"/>
    <lineage>
        <taxon>Eukaryota</taxon>
        <taxon>Sar</taxon>
        <taxon>Stramenopiles</taxon>
        <taxon>Bigyra</taxon>
        <taxon>Labyrinthulomycetes</taxon>
        <taxon>Thraustochytrida</taxon>
        <taxon>Thraustochytriidae</taxon>
        <taxon>Hondaea</taxon>
    </lineage>
</organism>
<feature type="domain" description="Fe-containing alcohol dehydrogenase-like C-terminal" evidence="7">
    <location>
        <begin position="198"/>
        <end position="389"/>
    </location>
</feature>
<dbReference type="SUPFAM" id="SSF56796">
    <property type="entry name" value="Dehydroquinate synthase-like"/>
    <property type="match status" value="1"/>
</dbReference>
<keyword evidence="9" id="KW-1185">Reference proteome</keyword>
<evidence type="ECO:0000256" key="3">
    <source>
        <dbReference type="ARBA" id="ARBA00023027"/>
    </source>
</evidence>
<dbReference type="PANTHER" id="PTHR11496">
    <property type="entry name" value="ALCOHOL DEHYDROGENASE"/>
    <property type="match status" value="1"/>
</dbReference>
<dbReference type="InterPro" id="IPR001670">
    <property type="entry name" value="ADH_Fe/GldA"/>
</dbReference>
<dbReference type="PANTHER" id="PTHR11496:SF102">
    <property type="entry name" value="ALCOHOL DEHYDROGENASE 4"/>
    <property type="match status" value="1"/>
</dbReference>
<dbReference type="GO" id="GO:0046872">
    <property type="term" value="F:metal ion binding"/>
    <property type="evidence" value="ECO:0007669"/>
    <property type="project" value="InterPro"/>
</dbReference>
<dbReference type="FunFam" id="3.40.50.1970:FF:000003">
    <property type="entry name" value="Alcohol dehydrogenase, iron-containing"/>
    <property type="match status" value="1"/>
</dbReference>
<dbReference type="Pfam" id="PF00465">
    <property type="entry name" value="Fe-ADH"/>
    <property type="match status" value="1"/>
</dbReference>
<dbReference type="PROSITE" id="PS00913">
    <property type="entry name" value="ADH_IRON_1"/>
    <property type="match status" value="1"/>
</dbReference>
<evidence type="ECO:0000259" key="6">
    <source>
        <dbReference type="Pfam" id="PF00465"/>
    </source>
</evidence>
<evidence type="ECO:0000256" key="2">
    <source>
        <dbReference type="ARBA" id="ARBA00023002"/>
    </source>
</evidence>
<proteinExistence type="inferred from homology"/>
<protein>
    <recommendedName>
        <fullName evidence="4">Alcohol dehydrogenase 4</fullName>
    </recommendedName>
    <alternativeName>
        <fullName evidence="5">Alcohol dehydrogenase IV</fullName>
    </alternativeName>
</protein>
<evidence type="ECO:0000256" key="5">
    <source>
        <dbReference type="ARBA" id="ARBA00076695"/>
    </source>
</evidence>
<dbReference type="EMBL" id="BEYU01000003">
    <property type="protein sequence ID" value="GBG24042.1"/>
    <property type="molecule type" value="Genomic_DNA"/>
</dbReference>
<dbReference type="InParanoid" id="A0A2R5FZ64"/>
<feature type="domain" description="Alcohol dehydrogenase iron-type/glycerol dehydrogenase GldA" evidence="6">
    <location>
        <begin position="38"/>
        <end position="186"/>
    </location>
</feature>
<dbReference type="CDD" id="cd08193">
    <property type="entry name" value="HVD"/>
    <property type="match status" value="1"/>
</dbReference>
<keyword evidence="3" id="KW-0520">NAD</keyword>
<evidence type="ECO:0000256" key="4">
    <source>
        <dbReference type="ARBA" id="ARBA00074847"/>
    </source>
</evidence>
<dbReference type="FunFam" id="1.20.1090.10:FF:000001">
    <property type="entry name" value="Aldehyde-alcohol dehydrogenase"/>
    <property type="match status" value="1"/>
</dbReference>
<keyword evidence="2" id="KW-0560">Oxidoreductase</keyword>
<dbReference type="GO" id="GO:0006113">
    <property type="term" value="P:fermentation"/>
    <property type="evidence" value="ECO:0007669"/>
    <property type="project" value="UniProtKB-ARBA"/>
</dbReference>
<dbReference type="OrthoDB" id="339764at2759"/>
<dbReference type="InterPro" id="IPR056798">
    <property type="entry name" value="ADH_Fe_C"/>
</dbReference>
<reference evidence="8 9" key="1">
    <citation type="submission" date="2017-12" db="EMBL/GenBank/DDBJ databases">
        <title>Sequencing, de novo assembly and annotation of complete genome of a new Thraustochytrid species, strain FCC1311.</title>
        <authorList>
            <person name="Sedici K."/>
            <person name="Godart F."/>
            <person name="Aiese Cigliano R."/>
            <person name="Sanseverino W."/>
            <person name="Barakat M."/>
            <person name="Ortet P."/>
            <person name="Marechal E."/>
            <person name="Cagnac O."/>
            <person name="Amato A."/>
        </authorList>
    </citation>
    <scope>NUCLEOTIDE SEQUENCE [LARGE SCALE GENOMIC DNA]</scope>
</reference>
<dbReference type="Gene3D" id="1.20.1090.10">
    <property type="entry name" value="Dehydroquinate synthase-like - alpha domain"/>
    <property type="match status" value="1"/>
</dbReference>
<dbReference type="Gene3D" id="3.40.50.1970">
    <property type="match status" value="1"/>
</dbReference>
<evidence type="ECO:0000256" key="1">
    <source>
        <dbReference type="ARBA" id="ARBA00007358"/>
    </source>
</evidence>
<name>A0A2R5FZ64_9STRA</name>
<comment type="similarity">
    <text evidence="1">Belongs to the iron-containing alcohol dehydrogenase family.</text>
</comment>
<dbReference type="Proteomes" id="UP000241890">
    <property type="component" value="Unassembled WGS sequence"/>
</dbReference>
<sequence length="390" mass="41438">MKAASSFLFQSTKSIWCELGSAGHVGRILSEELMIKSKQSGSVVVVSDKGITSRGLELKSFENLSEHGYDVVMFDDVVADPPESVVLDAVELAKSVDASCVVGFGGGSSLDVAKLVAFLAHPGSKQTIKDIYGVGNCFGPRLPLVQIPTTAGTGSEVTPISIITTGENEKQGVVSPLLLPDVAVLDGELTTSLPAPVTAATGVDAMVHAIEAYTSKFKKNPLSDLLAREALNLLGANIRTVCKDPKNVDARSNMLLGSTYAGMSFANSPVAAVHALAYPIGSHFHVPHGLSNALMLPHVLRFNMDAARDQYAELAPIIFPGSPARAEALVEGIEQLIDDLEMESRLEQVGIAESDLEMLAQLAMKQTRLLPNNPREVTESDAFALYRQAL</sequence>
<evidence type="ECO:0000259" key="7">
    <source>
        <dbReference type="Pfam" id="PF25137"/>
    </source>
</evidence>
<evidence type="ECO:0000313" key="8">
    <source>
        <dbReference type="EMBL" id="GBG24042.1"/>
    </source>
</evidence>
<dbReference type="GO" id="GO:0004022">
    <property type="term" value="F:alcohol dehydrogenase (NAD+) activity"/>
    <property type="evidence" value="ECO:0007669"/>
    <property type="project" value="TreeGrafter"/>
</dbReference>
<comment type="caution">
    <text evidence="8">The sequence shown here is derived from an EMBL/GenBank/DDBJ whole genome shotgun (WGS) entry which is preliminary data.</text>
</comment>
<gene>
    <name evidence="8" type="ORF">FCC1311_002602</name>
</gene>
<dbReference type="InterPro" id="IPR039697">
    <property type="entry name" value="Alcohol_dehydrogenase_Fe"/>
</dbReference>
<dbReference type="Pfam" id="PF25137">
    <property type="entry name" value="ADH_Fe_C"/>
    <property type="match status" value="1"/>
</dbReference>
<dbReference type="InterPro" id="IPR018211">
    <property type="entry name" value="ADH_Fe_CS"/>
</dbReference>